<proteinExistence type="predicted"/>
<organism evidence="1 2">
    <name type="scientific">Diphasiastrum complanatum</name>
    <name type="common">Issler's clubmoss</name>
    <name type="synonym">Lycopodium complanatum</name>
    <dbReference type="NCBI Taxonomy" id="34168"/>
    <lineage>
        <taxon>Eukaryota</taxon>
        <taxon>Viridiplantae</taxon>
        <taxon>Streptophyta</taxon>
        <taxon>Embryophyta</taxon>
        <taxon>Tracheophyta</taxon>
        <taxon>Lycopodiopsida</taxon>
        <taxon>Lycopodiales</taxon>
        <taxon>Lycopodiaceae</taxon>
        <taxon>Lycopodioideae</taxon>
        <taxon>Diphasiastrum</taxon>
    </lineage>
</organism>
<evidence type="ECO:0000313" key="1">
    <source>
        <dbReference type="EMBL" id="KAJ7522458.1"/>
    </source>
</evidence>
<reference evidence="2" key="1">
    <citation type="journal article" date="2024" name="Proc. Natl. Acad. Sci. U.S.A.">
        <title>Extraordinary preservation of gene collinearity over three hundred million years revealed in homosporous lycophytes.</title>
        <authorList>
            <person name="Li C."/>
            <person name="Wickell D."/>
            <person name="Kuo L.Y."/>
            <person name="Chen X."/>
            <person name="Nie B."/>
            <person name="Liao X."/>
            <person name="Peng D."/>
            <person name="Ji J."/>
            <person name="Jenkins J."/>
            <person name="Williams M."/>
            <person name="Shu S."/>
            <person name="Plott C."/>
            <person name="Barry K."/>
            <person name="Rajasekar S."/>
            <person name="Grimwood J."/>
            <person name="Han X."/>
            <person name="Sun S."/>
            <person name="Hou Z."/>
            <person name="He W."/>
            <person name="Dai G."/>
            <person name="Sun C."/>
            <person name="Schmutz J."/>
            <person name="Leebens-Mack J.H."/>
            <person name="Li F.W."/>
            <person name="Wang L."/>
        </authorList>
    </citation>
    <scope>NUCLEOTIDE SEQUENCE [LARGE SCALE GENOMIC DNA]</scope>
    <source>
        <strain evidence="2">cv. PW_Plant_1</strain>
    </source>
</reference>
<sequence length="981" mass="109862">MVSTIASLSCISSLPRCSLLLRPRSLCNNFFVFHASSSSPSPFSAVSTLGRSLSFGFGCQRLRSFGAIGRRLDRNRMTGGGRFHALACLAPVEGSADAALGAENSTKMAGGEDDEFLGYRLPPKEIKEIVDAPPIPALSLSPKRDKILFLHRPSLPPLSELARQELKLAGLRIDPECNTLSRMSSYTGISIHTLLEEGTLREGKSIMGLPDDAKISSVSWSPDGRYLAFSICEPEKCDLPRSTLGLWIADVENGQARELLAPPKFSLNKIFNSYSWIDDSTLVVSVIPSARGLPPKKPVIPFSPKILSNEHQQVQQNATYQDLLKNMHDEDLFDYYATAQLLLVTLDGETKVIGPPAIYTSVDPSPDGRFLLVSSIHRPYSYILPWNRFPKKVHLWKRTGEFYKELCSLPLAENIPIAFNSCRKGPRSINWRADKPSSLYWVEAQDEGDARVNVSPRDIIYTAPAELQAGEEPNVVHKLDLRYGGVLWGTEALALVYESWYKTRRIRTWRISPENPEEVQILFDRSTEDVYSDPGSPMLRRTSLGTYVLAQIKLSNGKKLLLNGKGATPEGYVPFLDLFDINTGETERIWQSDKEKYYEKVVSLMSDQEDDDLPYDKLKILVSKESQIEPPQYFLWSLIDKRVTKITDFPHPYPQLAHIQKEILRYTRSDEVQLTATLYLPPGYEPKRDGPLPTLIWAYPREFKNKDNAGQMRGSPNQFPGIGSTSPLLWLARGFAILEGPTMPIIGEGEAEANDRYVEQLVASAEAAVNEIMRRGVSRENQIAVGGHSYGAFMTANLLAHAPHLFCCGIARAGAYNRTLTPFGFQSEDRTFWDAPKTYMDMSPFVVANKIKKPLLLIHGEEDNNSGTFTMQSERFYDALKGHGALTRLVLLPYESHGYVGRESVMHTLWEMDRWLKKFCVSSVGNNKLPNAEEMSNPNGQQDLSSLAMTGGKDSFHDSTLEDYKELCQEDFLSTCPRSLL</sequence>
<keyword evidence="2" id="KW-1185">Reference proteome</keyword>
<dbReference type="Proteomes" id="UP001162992">
    <property type="component" value="Chromosome 18"/>
</dbReference>
<evidence type="ECO:0000313" key="2">
    <source>
        <dbReference type="Proteomes" id="UP001162992"/>
    </source>
</evidence>
<dbReference type="EMBL" id="CM055109">
    <property type="protein sequence ID" value="KAJ7522458.1"/>
    <property type="molecule type" value="Genomic_DNA"/>
</dbReference>
<accession>A0ACC2AY84</accession>
<protein>
    <submittedName>
        <fullName evidence="1">Uncharacterized protein</fullName>
    </submittedName>
</protein>
<comment type="caution">
    <text evidence="1">The sequence shown here is derived from an EMBL/GenBank/DDBJ whole genome shotgun (WGS) entry which is preliminary data.</text>
</comment>
<gene>
    <name evidence="1" type="ORF">O6H91_18G011700</name>
</gene>
<name>A0ACC2AY84_DIPCM</name>